<dbReference type="EMBL" id="JACRIW010000119">
    <property type="protein sequence ID" value="MBI5171118.1"/>
    <property type="molecule type" value="Genomic_DNA"/>
</dbReference>
<feature type="chain" id="PRO_5037069400" evidence="1">
    <location>
        <begin position="23"/>
        <end position="230"/>
    </location>
</feature>
<evidence type="ECO:0000313" key="3">
    <source>
        <dbReference type="Proteomes" id="UP000696931"/>
    </source>
</evidence>
<sequence>MRGRTSLALALALVALAAPASAADRVGSAFLPDTSARRARPMAPDSGEHRTFRKTPAPLAQCDWFPLLEAGVARLNVTKDYGDGFDSFLFTNSAGLMRNVSERDALGGSLDAQWSANVVTLVPTLRWRHFFGRRSSAEASAGWVDNGKEGAHGPIAQLRYAPVPQVYVQAGTVQFRRWVWDVAPLGEVHPRRVSDTRFFAGAGCNGVPAAVTTVVEALALAVAFSVVMSD</sequence>
<proteinExistence type="predicted"/>
<name>A0A933W4J9_UNCEI</name>
<keyword evidence="1" id="KW-0732">Signal</keyword>
<comment type="caution">
    <text evidence="2">The sequence shown here is derived from an EMBL/GenBank/DDBJ whole genome shotgun (WGS) entry which is preliminary data.</text>
</comment>
<evidence type="ECO:0000313" key="2">
    <source>
        <dbReference type="EMBL" id="MBI5171118.1"/>
    </source>
</evidence>
<gene>
    <name evidence="2" type="ORF">HZA61_16650</name>
</gene>
<accession>A0A933W4J9</accession>
<organism evidence="2 3">
    <name type="scientific">Eiseniibacteriota bacterium</name>
    <dbReference type="NCBI Taxonomy" id="2212470"/>
    <lineage>
        <taxon>Bacteria</taxon>
        <taxon>Candidatus Eiseniibacteriota</taxon>
    </lineage>
</organism>
<feature type="signal peptide" evidence="1">
    <location>
        <begin position="1"/>
        <end position="22"/>
    </location>
</feature>
<protein>
    <submittedName>
        <fullName evidence="2">Uncharacterized protein</fullName>
    </submittedName>
</protein>
<dbReference type="Proteomes" id="UP000696931">
    <property type="component" value="Unassembled WGS sequence"/>
</dbReference>
<dbReference type="AlphaFoldDB" id="A0A933W4J9"/>
<evidence type="ECO:0000256" key="1">
    <source>
        <dbReference type="SAM" id="SignalP"/>
    </source>
</evidence>
<reference evidence="2" key="1">
    <citation type="submission" date="2020-07" db="EMBL/GenBank/DDBJ databases">
        <title>Huge and variable diversity of episymbiotic CPR bacteria and DPANN archaea in groundwater ecosystems.</title>
        <authorList>
            <person name="He C.Y."/>
            <person name="Keren R."/>
            <person name="Whittaker M."/>
            <person name="Farag I.F."/>
            <person name="Doudna J."/>
            <person name="Cate J.H.D."/>
            <person name="Banfield J.F."/>
        </authorList>
    </citation>
    <scope>NUCLEOTIDE SEQUENCE</scope>
    <source>
        <strain evidence="2">NC_groundwater_1813_Pr3_B-0.1um_71_17</strain>
    </source>
</reference>